<gene>
    <name evidence="8" type="primary">comB</name>
    <name evidence="8" type="ORF">HG15A2_43600</name>
</gene>
<dbReference type="Gene3D" id="3.90.1560.10">
    <property type="entry name" value="ComB-like"/>
    <property type="match status" value="1"/>
</dbReference>
<keyword evidence="6" id="KW-0460">Magnesium</keyword>
<evidence type="ECO:0000313" key="9">
    <source>
        <dbReference type="Proteomes" id="UP000319852"/>
    </source>
</evidence>
<evidence type="ECO:0000256" key="3">
    <source>
        <dbReference type="ARBA" id="ARBA00012953"/>
    </source>
</evidence>
<comment type="catalytic activity">
    <reaction evidence="7">
        <text>(2R)-O-phospho-3-sulfolactate + H2O = (2R)-3-sulfolactate + phosphate</text>
        <dbReference type="Rhea" id="RHEA:23416"/>
        <dbReference type="ChEBI" id="CHEBI:15377"/>
        <dbReference type="ChEBI" id="CHEBI:15597"/>
        <dbReference type="ChEBI" id="CHEBI:43474"/>
        <dbReference type="ChEBI" id="CHEBI:58738"/>
        <dbReference type="EC" id="3.1.3.71"/>
    </reaction>
</comment>
<evidence type="ECO:0000256" key="6">
    <source>
        <dbReference type="ARBA" id="ARBA00022842"/>
    </source>
</evidence>
<accession>A0A517N1Y7</accession>
<evidence type="ECO:0000256" key="5">
    <source>
        <dbReference type="ARBA" id="ARBA00022801"/>
    </source>
</evidence>
<comment type="similarity">
    <text evidence="2">Belongs to the ComB family.</text>
</comment>
<dbReference type="Pfam" id="PF04029">
    <property type="entry name" value="2-ph_phosp"/>
    <property type="match status" value="1"/>
</dbReference>
<evidence type="ECO:0000256" key="2">
    <source>
        <dbReference type="ARBA" id="ARBA00009997"/>
    </source>
</evidence>
<dbReference type="OrthoDB" id="4913at2"/>
<dbReference type="GO" id="GO:0050532">
    <property type="term" value="F:2-phosphosulfolactate phosphatase activity"/>
    <property type="evidence" value="ECO:0007669"/>
    <property type="project" value="UniProtKB-EC"/>
</dbReference>
<keyword evidence="9" id="KW-1185">Reference proteome</keyword>
<name>A0A517N1Y7_9BACT</name>
<proteinExistence type="inferred from homology"/>
<dbReference type="InterPro" id="IPR036702">
    <property type="entry name" value="ComB-like_sf"/>
</dbReference>
<dbReference type="InterPro" id="IPR005238">
    <property type="entry name" value="ComB-like"/>
</dbReference>
<reference evidence="8 9" key="1">
    <citation type="submission" date="2019-02" db="EMBL/GenBank/DDBJ databases">
        <title>Deep-cultivation of Planctomycetes and their phenomic and genomic characterization uncovers novel biology.</title>
        <authorList>
            <person name="Wiegand S."/>
            <person name="Jogler M."/>
            <person name="Boedeker C."/>
            <person name="Pinto D."/>
            <person name="Vollmers J."/>
            <person name="Rivas-Marin E."/>
            <person name="Kohn T."/>
            <person name="Peeters S.H."/>
            <person name="Heuer A."/>
            <person name="Rast P."/>
            <person name="Oberbeckmann S."/>
            <person name="Bunk B."/>
            <person name="Jeske O."/>
            <person name="Meyerdierks A."/>
            <person name="Storesund J.E."/>
            <person name="Kallscheuer N."/>
            <person name="Luecker S."/>
            <person name="Lage O.M."/>
            <person name="Pohl T."/>
            <person name="Merkel B.J."/>
            <person name="Hornburger P."/>
            <person name="Mueller R.-W."/>
            <person name="Bruemmer F."/>
            <person name="Labrenz M."/>
            <person name="Spormann A.M."/>
            <person name="Op den Camp H."/>
            <person name="Overmann J."/>
            <person name="Amann R."/>
            <person name="Jetten M.S.M."/>
            <person name="Mascher T."/>
            <person name="Medema M.H."/>
            <person name="Devos D.P."/>
            <person name="Kaster A.-K."/>
            <person name="Ovreas L."/>
            <person name="Rohde M."/>
            <person name="Galperin M.Y."/>
            <person name="Jogler C."/>
        </authorList>
    </citation>
    <scope>NUCLEOTIDE SEQUENCE [LARGE SCALE GENOMIC DNA]</scope>
    <source>
        <strain evidence="8 9">HG15A2</strain>
    </source>
</reference>
<dbReference type="EMBL" id="CP036263">
    <property type="protein sequence ID" value="QDT01018.1"/>
    <property type="molecule type" value="Genomic_DNA"/>
</dbReference>
<comment type="cofactor">
    <cofactor evidence="1">
        <name>Mg(2+)</name>
        <dbReference type="ChEBI" id="CHEBI:18420"/>
    </cofactor>
</comment>
<evidence type="ECO:0000256" key="4">
    <source>
        <dbReference type="ARBA" id="ARBA00021948"/>
    </source>
</evidence>
<dbReference type="KEGG" id="amob:HG15A2_43600"/>
<dbReference type="FunFam" id="3.90.1560.10:FF:000001">
    <property type="entry name" value="Probable 2-phosphosulfolactate phosphatase"/>
    <property type="match status" value="1"/>
</dbReference>
<evidence type="ECO:0000313" key="8">
    <source>
        <dbReference type="EMBL" id="QDT01018.1"/>
    </source>
</evidence>
<dbReference type="AlphaFoldDB" id="A0A517N1Y7"/>
<sequence>MHLNIHYLPQFVAEEDLAGSTVVMVDLLRASTTICTALANGAMAVRPFVEVDATAQAAAEYEREKIVLGGERGGEPIEGFDLGNSPLEYTADVVFGQTILFTTTNGTRALGHAHLASRVLVGAAVNRQAVVERLRDEGEINILCAGTGGVVTREDILAAGAIAEPLLSKGDWSPNEWAEAAVREWQELVTTARALGRSESEQFAEELKTTPGGRNLLGIGRDEDLPVCAQLDVLDLVPELNRENGLIV</sequence>
<dbReference type="PANTHER" id="PTHR37311:SF1">
    <property type="entry name" value="2-PHOSPHOSULFOLACTATE PHOSPHATASE-RELATED"/>
    <property type="match status" value="1"/>
</dbReference>
<organism evidence="8 9">
    <name type="scientific">Adhaeretor mobilis</name>
    <dbReference type="NCBI Taxonomy" id="1930276"/>
    <lineage>
        <taxon>Bacteria</taxon>
        <taxon>Pseudomonadati</taxon>
        <taxon>Planctomycetota</taxon>
        <taxon>Planctomycetia</taxon>
        <taxon>Pirellulales</taxon>
        <taxon>Lacipirellulaceae</taxon>
        <taxon>Adhaeretor</taxon>
    </lineage>
</organism>
<dbReference type="EC" id="3.1.3.71" evidence="3"/>
<dbReference type="GO" id="GO:0050545">
    <property type="term" value="F:sulfopyruvate decarboxylase activity"/>
    <property type="evidence" value="ECO:0007669"/>
    <property type="project" value="TreeGrafter"/>
</dbReference>
<dbReference type="RefSeq" id="WP_145062909.1">
    <property type="nucleotide sequence ID" value="NZ_CP036263.1"/>
</dbReference>
<dbReference type="GO" id="GO:0000287">
    <property type="term" value="F:magnesium ion binding"/>
    <property type="evidence" value="ECO:0007669"/>
    <property type="project" value="InterPro"/>
</dbReference>
<dbReference type="PANTHER" id="PTHR37311">
    <property type="entry name" value="2-PHOSPHOSULFOLACTATE PHOSPHATASE-RELATED"/>
    <property type="match status" value="1"/>
</dbReference>
<protein>
    <recommendedName>
        <fullName evidence="4">Probable 2-phosphosulfolactate phosphatase</fullName>
        <ecNumber evidence="3">3.1.3.71</ecNumber>
    </recommendedName>
</protein>
<dbReference type="Proteomes" id="UP000319852">
    <property type="component" value="Chromosome"/>
</dbReference>
<keyword evidence="5 8" id="KW-0378">Hydrolase</keyword>
<evidence type="ECO:0000256" key="1">
    <source>
        <dbReference type="ARBA" id="ARBA00001946"/>
    </source>
</evidence>
<evidence type="ECO:0000256" key="7">
    <source>
        <dbReference type="ARBA" id="ARBA00033711"/>
    </source>
</evidence>
<dbReference type="SUPFAM" id="SSF142823">
    <property type="entry name" value="ComB-like"/>
    <property type="match status" value="1"/>
</dbReference>